<feature type="domain" description="Reverse transcriptase" evidence="2">
    <location>
        <begin position="743"/>
        <end position="962"/>
    </location>
</feature>
<dbReference type="Pfam" id="PF14392">
    <property type="entry name" value="zf-CCHC_4"/>
    <property type="match status" value="1"/>
</dbReference>
<name>A0ABY9DJR7_VITVI</name>
<dbReference type="SUPFAM" id="SSF56672">
    <property type="entry name" value="DNA/RNA polymerases"/>
    <property type="match status" value="1"/>
</dbReference>
<keyword evidence="6" id="KW-1185">Reference proteome</keyword>
<protein>
    <recommendedName>
        <fullName evidence="7">CCHC-type domain-containing protein</fullName>
    </recommendedName>
</protein>
<dbReference type="SUPFAM" id="SSF56219">
    <property type="entry name" value="DNase I-like"/>
    <property type="match status" value="1"/>
</dbReference>
<dbReference type="InterPro" id="IPR025558">
    <property type="entry name" value="DUF4283"/>
</dbReference>
<dbReference type="EMBL" id="CP126664">
    <property type="protein sequence ID" value="WKA07960.1"/>
    <property type="molecule type" value="Genomic_DNA"/>
</dbReference>
<dbReference type="Gene3D" id="3.60.10.10">
    <property type="entry name" value="Endonuclease/exonuclease/phosphatase"/>
    <property type="match status" value="1"/>
</dbReference>
<dbReference type="InterPro" id="IPR025836">
    <property type="entry name" value="Zn_knuckle_CX2CX4HX4C"/>
</dbReference>
<gene>
    <name evidence="5" type="ORF">VitviT2T_025728</name>
</gene>
<sequence>MAANWRPGMGISIQEIYPQRFLFQFSHEADIRRIQESGPWAYDNYPLIFERVAQGDNLDKVDLNELAMWIQLHDLPAGWWSDSIAQNIGSCLGEFLESDPNNYLGAKKDYMRIRIKFDVLKPLKKMINLKKPKGEGMIQVTIRYERLPTYCFQCGMLGHGEKFCRLNYATEKGVSVRNYGPELRALPRRAAQLRIGEKWLKAAPVMLTIEDGKAKISPPSGDDMDCGGNKENSNVGSDGEQKGAITIRGPHEDGNGKKVEPPSAPQTTKFTAGQIVNKLPESVFFEEVDVTGVEPKHKRVGLTQEAHSTNDPMEGDFSTTDDHHPKNLELAGSTGSYGVNCRGHSAGLGLIWRCKDKVTILGSHDRYIDATVTLENQRMFRLTGFYGDFNELMHRSKKRGNHPHPGSLIEAFRQAVTDCGLSDLGYVGYAYTWERGRGTTRWVEERLDRALVSADWKHLFNQSRLIHLSVSTFDHLPVLLELRKFVPRQSLRCFKYENSWSLEPHCAEVVRQSWGSNGDSDVMSKLVRCSKDLEDWGKRLRLKWKSRIKELKNQIEVLKWAGASGDVALLNHDEYELNIVLRQEEEYWKQRAKLFWLKPGDSNSRAFHLAASKRRSRNAIANLRGEDSQMYGMDNSAKQIVVDYFEQLFRSGGCDISDVQSLITPVISVEQNESLTRPFAVEEVKDALFTMHSDKSPGDDGFSPGFYQRHWEIVGENVVNACIEWLNDGMFPDSLNRTNIVLIPKKSEVISMTDLRPISLCNVVFKIASKLLANRLKKVLDGVVSEAQNAFVPGRSITDSILIAHEVLHFLKRKREGRIGYAALKIDISKAYDKLEWNYLFAVLEAMGFSLKWLEWMRMVVALLKQGERCGVLHGCSVARGASTVSHLFFADDSYLFFKATESESWSLKQILLRYQNLSGQEINLNKSALTFSRNTDDVVKRGICSILQVEEQADPGIYLGMPTVVGKNKRQLFEFVRRKVWNRIQNWNGSRLSRAGKEICLKTVAQSIPTYVIQLLLLPKDLCRDIESDEWLLLGF</sequence>
<dbReference type="CDD" id="cd01650">
    <property type="entry name" value="RT_nLTR_like"/>
    <property type="match status" value="1"/>
</dbReference>
<dbReference type="InterPro" id="IPR043502">
    <property type="entry name" value="DNA/RNA_pol_sf"/>
</dbReference>
<feature type="domain" description="DUF4283" evidence="3">
    <location>
        <begin position="1"/>
        <end position="51"/>
    </location>
</feature>
<evidence type="ECO:0000259" key="2">
    <source>
        <dbReference type="Pfam" id="PF00078"/>
    </source>
</evidence>
<evidence type="ECO:0000256" key="1">
    <source>
        <dbReference type="SAM" id="MobiDB-lite"/>
    </source>
</evidence>
<evidence type="ECO:0000259" key="3">
    <source>
        <dbReference type="Pfam" id="PF14111"/>
    </source>
</evidence>
<accession>A0ABY9DJR7</accession>
<dbReference type="InterPro" id="IPR000477">
    <property type="entry name" value="RT_dom"/>
</dbReference>
<feature type="region of interest" description="Disordered" evidence="1">
    <location>
        <begin position="213"/>
        <end position="267"/>
    </location>
</feature>
<feature type="domain" description="Zinc knuckle CX2CX4HX4C" evidence="4">
    <location>
        <begin position="117"/>
        <end position="165"/>
    </location>
</feature>
<reference evidence="5 6" key="1">
    <citation type="journal article" date="2023" name="Hortic Res">
        <title>The complete reference genome for grapevine (Vitis vinifera L.) genetics and breeding.</title>
        <authorList>
            <person name="Shi X."/>
            <person name="Cao S."/>
            <person name="Wang X."/>
            <person name="Huang S."/>
            <person name="Wang Y."/>
            <person name="Liu Z."/>
            <person name="Liu W."/>
            <person name="Leng X."/>
            <person name="Peng Y."/>
            <person name="Wang N."/>
            <person name="Wang Y."/>
            <person name="Ma Z."/>
            <person name="Xu X."/>
            <person name="Zhang F."/>
            <person name="Xue H."/>
            <person name="Zhong H."/>
            <person name="Wang Y."/>
            <person name="Zhang K."/>
            <person name="Velt A."/>
            <person name="Avia K."/>
            <person name="Holtgrawe D."/>
            <person name="Grimplet J."/>
            <person name="Matus J.T."/>
            <person name="Ware D."/>
            <person name="Wu X."/>
            <person name="Wang H."/>
            <person name="Liu C."/>
            <person name="Fang Y."/>
            <person name="Rustenholz C."/>
            <person name="Cheng Z."/>
            <person name="Xiao H."/>
            <person name="Zhou Y."/>
        </authorList>
    </citation>
    <scope>NUCLEOTIDE SEQUENCE [LARGE SCALE GENOMIC DNA]</scope>
    <source>
        <strain evidence="6">cv. Pinot noir / PN40024</strain>
        <tissue evidence="5">Leaf</tissue>
    </source>
</reference>
<evidence type="ECO:0008006" key="7">
    <source>
        <dbReference type="Google" id="ProtNLM"/>
    </source>
</evidence>
<dbReference type="InterPro" id="IPR036691">
    <property type="entry name" value="Endo/exonu/phosph_ase_sf"/>
</dbReference>
<evidence type="ECO:0000313" key="6">
    <source>
        <dbReference type="Proteomes" id="UP001227230"/>
    </source>
</evidence>
<evidence type="ECO:0000259" key="4">
    <source>
        <dbReference type="Pfam" id="PF14392"/>
    </source>
</evidence>
<dbReference type="Proteomes" id="UP001227230">
    <property type="component" value="Chromosome 17"/>
</dbReference>
<dbReference type="Pfam" id="PF14111">
    <property type="entry name" value="DUF4283"/>
    <property type="match status" value="1"/>
</dbReference>
<evidence type="ECO:0000313" key="5">
    <source>
        <dbReference type="EMBL" id="WKA07960.1"/>
    </source>
</evidence>
<feature type="compositionally biased region" description="Basic and acidic residues" evidence="1">
    <location>
        <begin position="249"/>
        <end position="260"/>
    </location>
</feature>
<dbReference type="PANTHER" id="PTHR19446">
    <property type="entry name" value="REVERSE TRANSCRIPTASES"/>
    <property type="match status" value="1"/>
</dbReference>
<dbReference type="Pfam" id="PF00078">
    <property type="entry name" value="RVT_1"/>
    <property type="match status" value="1"/>
</dbReference>
<organism evidence="5 6">
    <name type="scientific">Vitis vinifera</name>
    <name type="common">Grape</name>
    <dbReference type="NCBI Taxonomy" id="29760"/>
    <lineage>
        <taxon>Eukaryota</taxon>
        <taxon>Viridiplantae</taxon>
        <taxon>Streptophyta</taxon>
        <taxon>Embryophyta</taxon>
        <taxon>Tracheophyta</taxon>
        <taxon>Spermatophyta</taxon>
        <taxon>Magnoliopsida</taxon>
        <taxon>eudicotyledons</taxon>
        <taxon>Gunneridae</taxon>
        <taxon>Pentapetalae</taxon>
        <taxon>rosids</taxon>
        <taxon>Vitales</taxon>
        <taxon>Vitaceae</taxon>
        <taxon>Viteae</taxon>
        <taxon>Vitis</taxon>
    </lineage>
</organism>
<proteinExistence type="predicted"/>